<name>A0A4Z2FS95_9TELE</name>
<feature type="region of interest" description="Disordered" evidence="1">
    <location>
        <begin position="1"/>
        <end position="26"/>
    </location>
</feature>
<evidence type="ECO:0000313" key="2">
    <source>
        <dbReference type="EMBL" id="TNN43262.1"/>
    </source>
</evidence>
<dbReference type="Proteomes" id="UP000314294">
    <property type="component" value="Unassembled WGS sequence"/>
</dbReference>
<keyword evidence="3" id="KW-1185">Reference proteome</keyword>
<evidence type="ECO:0000313" key="3">
    <source>
        <dbReference type="Proteomes" id="UP000314294"/>
    </source>
</evidence>
<comment type="caution">
    <text evidence="2">The sequence shown here is derived from an EMBL/GenBank/DDBJ whole genome shotgun (WGS) entry which is preliminary data.</text>
</comment>
<sequence>MQFPKTLETRRASRESAVFSDASGYHDRGGGHHVSVIVGFGPKSRHITLVSPVNCYRSATVTQGARGDAMTDTRRRLVSPSDTEPVDSGTRAAGERTQAGTPGLLRGT</sequence>
<proteinExistence type="predicted"/>
<dbReference type="EMBL" id="SRLO01000979">
    <property type="protein sequence ID" value="TNN43262.1"/>
    <property type="molecule type" value="Genomic_DNA"/>
</dbReference>
<gene>
    <name evidence="2" type="ORF">EYF80_046543</name>
</gene>
<evidence type="ECO:0000256" key="1">
    <source>
        <dbReference type="SAM" id="MobiDB-lite"/>
    </source>
</evidence>
<protein>
    <submittedName>
        <fullName evidence="2">Uncharacterized protein</fullName>
    </submittedName>
</protein>
<organism evidence="2 3">
    <name type="scientific">Liparis tanakae</name>
    <name type="common">Tanaka's snailfish</name>
    <dbReference type="NCBI Taxonomy" id="230148"/>
    <lineage>
        <taxon>Eukaryota</taxon>
        <taxon>Metazoa</taxon>
        <taxon>Chordata</taxon>
        <taxon>Craniata</taxon>
        <taxon>Vertebrata</taxon>
        <taxon>Euteleostomi</taxon>
        <taxon>Actinopterygii</taxon>
        <taxon>Neopterygii</taxon>
        <taxon>Teleostei</taxon>
        <taxon>Neoteleostei</taxon>
        <taxon>Acanthomorphata</taxon>
        <taxon>Eupercaria</taxon>
        <taxon>Perciformes</taxon>
        <taxon>Cottioidei</taxon>
        <taxon>Cottales</taxon>
        <taxon>Liparidae</taxon>
        <taxon>Liparis</taxon>
    </lineage>
</organism>
<reference evidence="2 3" key="1">
    <citation type="submission" date="2019-03" db="EMBL/GenBank/DDBJ databases">
        <title>First draft genome of Liparis tanakae, snailfish: a comprehensive survey of snailfish specific genes.</title>
        <authorList>
            <person name="Kim W."/>
            <person name="Song I."/>
            <person name="Jeong J.-H."/>
            <person name="Kim D."/>
            <person name="Kim S."/>
            <person name="Ryu S."/>
            <person name="Song J.Y."/>
            <person name="Lee S.K."/>
        </authorList>
    </citation>
    <scope>NUCLEOTIDE SEQUENCE [LARGE SCALE GENOMIC DNA]</scope>
    <source>
        <tissue evidence="2">Muscle</tissue>
    </source>
</reference>
<feature type="region of interest" description="Disordered" evidence="1">
    <location>
        <begin position="62"/>
        <end position="108"/>
    </location>
</feature>
<dbReference type="AlphaFoldDB" id="A0A4Z2FS95"/>
<accession>A0A4Z2FS95</accession>